<dbReference type="InterPro" id="IPR046807">
    <property type="entry name" value="Tra1_central"/>
</dbReference>
<keyword evidence="2" id="KW-1185">Reference proteome</keyword>
<dbReference type="GO" id="GO:0000124">
    <property type="term" value="C:SAGA complex"/>
    <property type="evidence" value="ECO:0007669"/>
    <property type="project" value="TreeGrafter"/>
</dbReference>
<dbReference type="InterPro" id="IPR016024">
    <property type="entry name" value="ARM-type_fold"/>
</dbReference>
<dbReference type="Pfam" id="PF20206">
    <property type="entry name" value="Tra1_ring"/>
    <property type="match status" value="1"/>
</dbReference>
<dbReference type="Pfam" id="PF20175">
    <property type="entry name" value="Tra1_central"/>
    <property type="match status" value="1"/>
</dbReference>
<organism evidence="1 2">
    <name type="scientific">Cerrena zonata</name>
    <dbReference type="NCBI Taxonomy" id="2478898"/>
    <lineage>
        <taxon>Eukaryota</taxon>
        <taxon>Fungi</taxon>
        <taxon>Dikarya</taxon>
        <taxon>Basidiomycota</taxon>
        <taxon>Agaricomycotina</taxon>
        <taxon>Agaricomycetes</taxon>
        <taxon>Polyporales</taxon>
        <taxon>Cerrenaceae</taxon>
        <taxon>Cerrena</taxon>
    </lineage>
</organism>
<evidence type="ECO:0000313" key="2">
    <source>
        <dbReference type="Proteomes" id="UP001385951"/>
    </source>
</evidence>
<dbReference type="GO" id="GO:0035267">
    <property type="term" value="C:NuA4 histone acetyltransferase complex"/>
    <property type="evidence" value="ECO:0007669"/>
    <property type="project" value="TreeGrafter"/>
</dbReference>
<dbReference type="SUPFAM" id="SSF48371">
    <property type="entry name" value="ARM repeat"/>
    <property type="match status" value="1"/>
</dbReference>
<comment type="caution">
    <text evidence="1">The sequence shown here is derived from an EMBL/GenBank/DDBJ whole genome shotgun (WGS) entry which is preliminary data.</text>
</comment>
<dbReference type="InterPro" id="IPR046805">
    <property type="entry name" value="Tra1_ring"/>
</dbReference>
<dbReference type="GO" id="GO:0006281">
    <property type="term" value="P:DNA repair"/>
    <property type="evidence" value="ECO:0007669"/>
    <property type="project" value="TreeGrafter"/>
</dbReference>
<name>A0AAW0FR27_9APHY</name>
<proteinExistence type="predicted"/>
<protein>
    <submittedName>
        <fullName evidence="1">Uncharacterized protein</fullName>
    </submittedName>
</protein>
<gene>
    <name evidence="1" type="ORF">QCA50_016247</name>
</gene>
<dbReference type="InterPro" id="IPR050517">
    <property type="entry name" value="DDR_Repair_Kinase"/>
</dbReference>
<dbReference type="EMBL" id="JASBNA010000047">
    <property type="protein sequence ID" value="KAK7680679.1"/>
    <property type="molecule type" value="Genomic_DNA"/>
</dbReference>
<dbReference type="AlphaFoldDB" id="A0AAW0FR27"/>
<dbReference type="PANTHER" id="PTHR11139:SF1">
    <property type="entry name" value="TRANSFORMATION_TRANSCRIPTION DOMAIN-ASSOCIATED PROTEIN"/>
    <property type="match status" value="1"/>
</dbReference>
<reference evidence="1 2" key="1">
    <citation type="submission" date="2022-09" db="EMBL/GenBank/DDBJ databases">
        <authorList>
            <person name="Palmer J.M."/>
        </authorList>
    </citation>
    <scope>NUCLEOTIDE SEQUENCE [LARGE SCALE GENOMIC DNA]</scope>
    <source>
        <strain evidence="1 2">DSM 7382</strain>
    </source>
</reference>
<dbReference type="GO" id="GO:0005634">
    <property type="term" value="C:nucleus"/>
    <property type="evidence" value="ECO:0007669"/>
    <property type="project" value="TreeGrafter"/>
</dbReference>
<accession>A0AAW0FR27</accession>
<evidence type="ECO:0000313" key="1">
    <source>
        <dbReference type="EMBL" id="KAK7680679.1"/>
    </source>
</evidence>
<dbReference type="GO" id="GO:0006355">
    <property type="term" value="P:regulation of DNA-templated transcription"/>
    <property type="evidence" value="ECO:0007669"/>
    <property type="project" value="TreeGrafter"/>
</dbReference>
<dbReference type="Proteomes" id="UP001385951">
    <property type="component" value="Unassembled WGS sequence"/>
</dbReference>
<sequence length="668" mass="75676">MPILPVLLEGLNKMIANSRRPYERDIYVELCLTVPVRLSVLVPHLNYLTRPLVFALNGSQELVSQGLRTFELCVDNLTAEYFDPMIEPVIDEIMAALWKHLEPVPYHHQHSHTAIRILGKLGGRNHKHFKPCNNLVTQSELDQEIKALFTIHGLNGEVPVSITPGVQSAIKLLEDPRLKVHYRISAFKYLSGILKLFIDTTPIPADYGAYVQDCVEKLKSEKIDENMELEESDIKDVAKLDRQQKFFCRLLEMLFFSISIPEIKDEARELIDGITTHFTLLYLGTSIISKVKKERAFFVNDNEGKAYINETAYLNALNYSLSFWDKDVRNMGIESIKKVYSATVRIFGSEEDALYSPLFRSMFYKFTHCCYNDFYHTKLGGILGLKTMFEDLGIPSSWFFKRQFELVRSVFFILRDTPETAPFEVRDLARSLVLKVLHDCNVGVSKETILEKPFQTLVGALVYDLASANPLVREVSQSSLKVLSETISVPIATIMGPCKQLLLTPIFGKPLRALPFPMQIGNIDAITFCLNLDETFLTFNDELNRLLLEALALVDAEDESLANVHRLYEYRTSKQLIELRDVCIKLLSLALAKPDFSLGSLAEARIRILGVFFKALCNKSTEIINAAHLGLKSSLQENSKLPKGIIAKRSPSDVDELVGPQKINCAWT</sequence>
<dbReference type="PANTHER" id="PTHR11139">
    <property type="entry name" value="ATAXIA TELANGIECTASIA MUTATED ATM -RELATED"/>
    <property type="match status" value="1"/>
</dbReference>